<accession>A0A135S9X5</accession>
<protein>
    <submittedName>
        <fullName evidence="2">Uncharacterized protein</fullName>
    </submittedName>
</protein>
<sequence length="220" mass="23623">MKAIFQDAFFLVGEQPSRMTRRQRGGRPKTTDTPAYRDQWAPSIALGTPSRTRSGSVPRNPAPGLAAVVPRAESVYEQLAPVDRRCGRSGAFRKGARAGLLVIGWWRRASSWAGTDAAGTAWRMSGRGNCSVKGSSRGGRRSQTGSPLVWVADWSEQAGVGRSGAAERCDHRLEAASQCRQSSHVAPGSLQPGRCSLHADFSLWNPRDTTTLAKGVPHAA</sequence>
<feature type="region of interest" description="Disordered" evidence="1">
    <location>
        <begin position="16"/>
        <end position="61"/>
    </location>
</feature>
<evidence type="ECO:0000313" key="3">
    <source>
        <dbReference type="Proteomes" id="UP000070054"/>
    </source>
</evidence>
<evidence type="ECO:0000313" key="2">
    <source>
        <dbReference type="EMBL" id="KXH32716.1"/>
    </source>
</evidence>
<dbReference type="Proteomes" id="UP000070054">
    <property type="component" value="Unassembled WGS sequence"/>
</dbReference>
<reference evidence="2 3" key="1">
    <citation type="submission" date="2014-02" db="EMBL/GenBank/DDBJ databases">
        <title>The genome sequence of Colletotrichum nymphaeae SA-01.</title>
        <authorList>
            <person name="Baroncelli R."/>
            <person name="Thon M.R."/>
        </authorList>
    </citation>
    <scope>NUCLEOTIDE SEQUENCE [LARGE SCALE GENOMIC DNA]</scope>
    <source>
        <strain evidence="2 3">SA-01</strain>
    </source>
</reference>
<gene>
    <name evidence="2" type="ORF">CNYM01_13004</name>
</gene>
<evidence type="ECO:0000256" key="1">
    <source>
        <dbReference type="SAM" id="MobiDB-lite"/>
    </source>
</evidence>
<proteinExistence type="predicted"/>
<name>A0A135S9X5_9PEZI</name>
<dbReference type="EMBL" id="JEMN01001575">
    <property type="protein sequence ID" value="KXH32716.1"/>
    <property type="molecule type" value="Genomic_DNA"/>
</dbReference>
<dbReference type="AlphaFoldDB" id="A0A135S9X5"/>
<feature type="region of interest" description="Disordered" evidence="1">
    <location>
        <begin position="128"/>
        <end position="147"/>
    </location>
</feature>
<organism evidence="2 3">
    <name type="scientific">Colletotrichum nymphaeae SA-01</name>
    <dbReference type="NCBI Taxonomy" id="1460502"/>
    <lineage>
        <taxon>Eukaryota</taxon>
        <taxon>Fungi</taxon>
        <taxon>Dikarya</taxon>
        <taxon>Ascomycota</taxon>
        <taxon>Pezizomycotina</taxon>
        <taxon>Sordariomycetes</taxon>
        <taxon>Hypocreomycetidae</taxon>
        <taxon>Glomerellales</taxon>
        <taxon>Glomerellaceae</taxon>
        <taxon>Colletotrichum</taxon>
        <taxon>Colletotrichum acutatum species complex</taxon>
    </lineage>
</organism>
<keyword evidence="3" id="KW-1185">Reference proteome</keyword>
<comment type="caution">
    <text evidence="2">The sequence shown here is derived from an EMBL/GenBank/DDBJ whole genome shotgun (WGS) entry which is preliminary data.</text>
</comment>